<proteinExistence type="predicted"/>
<dbReference type="Proteomes" id="UP000245133">
    <property type="component" value="Unassembled WGS sequence"/>
</dbReference>
<feature type="transmembrane region" description="Helical" evidence="1">
    <location>
        <begin position="97"/>
        <end position="117"/>
    </location>
</feature>
<feature type="transmembrane region" description="Helical" evidence="1">
    <location>
        <begin position="40"/>
        <end position="58"/>
    </location>
</feature>
<reference evidence="2 3" key="1">
    <citation type="submission" date="2018-02" db="EMBL/GenBank/DDBJ databases">
        <title>Novel Leptospira species isolated from soil and water in Japan.</title>
        <authorList>
            <person name="Nakao R."/>
            <person name="Masuzawa T."/>
        </authorList>
    </citation>
    <scope>NUCLEOTIDE SEQUENCE [LARGE SCALE GENOMIC DNA]</scope>
    <source>
        <strain evidence="2 3">YH101</strain>
    </source>
</reference>
<comment type="caution">
    <text evidence="2">The sequence shown here is derived from an EMBL/GenBank/DDBJ whole genome shotgun (WGS) entry which is preliminary data.</text>
</comment>
<keyword evidence="1" id="KW-0812">Transmembrane</keyword>
<sequence>MKKFFLYAMGLFYVLAGLNHFFSPEFYYRMMPSFVPNIELTNIIAGIVEIILGILVLIPSTRKVACYGIIVLLIVVFPANVQMLLNALNGMDMGVPIIALYARLPIQILFIYWSYALKDYRA</sequence>
<evidence type="ECO:0000256" key="1">
    <source>
        <dbReference type="SAM" id="Phobius"/>
    </source>
</evidence>
<evidence type="ECO:0008006" key="4">
    <source>
        <dbReference type="Google" id="ProtNLM"/>
    </source>
</evidence>
<dbReference type="AlphaFoldDB" id="A0A2P2E3M2"/>
<gene>
    <name evidence="2" type="ORF">LPTSP4_30050</name>
</gene>
<keyword evidence="1" id="KW-1133">Transmembrane helix</keyword>
<evidence type="ECO:0000313" key="2">
    <source>
        <dbReference type="EMBL" id="GBF51467.1"/>
    </source>
</evidence>
<name>A0A2P2E3M2_9LEPT</name>
<dbReference type="RefSeq" id="WP_209452055.1">
    <property type="nucleotide sequence ID" value="NZ_BFBB01000008.1"/>
</dbReference>
<dbReference type="PANTHER" id="PTHR36974:SF1">
    <property type="entry name" value="DOXX FAMILY MEMBRANE PROTEIN"/>
    <property type="match status" value="1"/>
</dbReference>
<keyword evidence="1" id="KW-0472">Membrane</keyword>
<dbReference type="EMBL" id="BFBB01000008">
    <property type="protein sequence ID" value="GBF51467.1"/>
    <property type="molecule type" value="Genomic_DNA"/>
</dbReference>
<accession>A0A2P2E3M2</accession>
<organism evidence="2 3">
    <name type="scientific">Leptospira ryugenii</name>
    <dbReference type="NCBI Taxonomy" id="1917863"/>
    <lineage>
        <taxon>Bacteria</taxon>
        <taxon>Pseudomonadati</taxon>
        <taxon>Spirochaetota</taxon>
        <taxon>Spirochaetia</taxon>
        <taxon>Leptospirales</taxon>
        <taxon>Leptospiraceae</taxon>
        <taxon>Leptospira</taxon>
    </lineage>
</organism>
<dbReference type="PANTHER" id="PTHR36974">
    <property type="entry name" value="MEMBRANE PROTEIN-RELATED"/>
    <property type="match status" value="1"/>
</dbReference>
<evidence type="ECO:0000313" key="3">
    <source>
        <dbReference type="Proteomes" id="UP000245133"/>
    </source>
</evidence>
<feature type="transmembrane region" description="Helical" evidence="1">
    <location>
        <begin position="65"/>
        <end position="85"/>
    </location>
</feature>
<protein>
    <recommendedName>
        <fullName evidence="4">DoxX family protein</fullName>
    </recommendedName>
</protein>
<keyword evidence="3" id="KW-1185">Reference proteome</keyword>